<dbReference type="Proteomes" id="UP000231655">
    <property type="component" value="Unassembled WGS sequence"/>
</dbReference>
<proteinExistence type="predicted"/>
<sequence length="560" mass="63517">MSFAEGEALPPLDIDLAPLKTARTEAQPGPHDPALSDHANKIRELSQELAGQPQLLALHGLLIAHLRRRAQPAHCAALFLRLWREEADFLLENLDARWLVSAVTTFADHGATEVQRRLGHGLTVLFSTMKLYETERLHSGTEPWQPFPELNRRPRKLALEMDRYSIHGGGLDANMLGRLWEEARQDALIWPLAQHLLVRLDRDDRNVFRRLQQMRRANGRDPVREARSYIRMNDPEPDEMVVSTSRVKKQTDPEQLRWGLVTTARAPLAQIARFAAYHLDLGAAQMDLYLDTPDEDAARYLARDPRLRVVQCDAAYWQGMAEPRPEDHRARQQRNAQASYLASDLHFLGHIDVDEYLMPPLPVAELLAHLPPRCAALQFHAAELLAGSESAFKLTPQDVGHDRRALAAAYPQFGEHLKGGFISHTIGKCLARTGLPGVQVGIHRLRRDGQVVRNTAVVMGGYLGHAHARSFEDFLQRLDFRMTRGSYRKREDDFGLHDVFRIIRAEEGEAGLRRFFDACCADSPGLRARLERYGMLFTHPLELDAKCRRIFGQLPEELPA</sequence>
<organism evidence="1 2">
    <name type="scientific">Pseudooceanicola antarcticus</name>
    <dbReference type="NCBI Taxonomy" id="1247613"/>
    <lineage>
        <taxon>Bacteria</taxon>
        <taxon>Pseudomonadati</taxon>
        <taxon>Pseudomonadota</taxon>
        <taxon>Alphaproteobacteria</taxon>
        <taxon>Rhodobacterales</taxon>
        <taxon>Paracoccaceae</taxon>
        <taxon>Pseudooceanicola</taxon>
    </lineage>
</organism>
<reference evidence="1 2" key="1">
    <citation type="submission" date="2017-09" db="EMBL/GenBank/DDBJ databases">
        <authorList>
            <person name="Ehlers B."/>
            <person name="Leendertz F.H."/>
        </authorList>
    </citation>
    <scope>NUCLEOTIDE SEQUENCE [LARGE SCALE GENOMIC DNA]</scope>
    <source>
        <strain evidence="1 2">CGMCC 1.12662</strain>
    </source>
</reference>
<protein>
    <submittedName>
        <fullName evidence="1">Glycosyl transferase family 2</fullName>
    </submittedName>
</protein>
<dbReference type="EMBL" id="OBEA01000005">
    <property type="protein sequence ID" value="SNY54311.1"/>
    <property type="molecule type" value="Genomic_DNA"/>
</dbReference>
<gene>
    <name evidence="1" type="ORF">SAMN06297129_2796</name>
</gene>
<evidence type="ECO:0000313" key="2">
    <source>
        <dbReference type="Proteomes" id="UP000231655"/>
    </source>
</evidence>
<accession>A0A285J5D7</accession>
<dbReference type="GO" id="GO:0016740">
    <property type="term" value="F:transferase activity"/>
    <property type="evidence" value="ECO:0007669"/>
    <property type="project" value="UniProtKB-KW"/>
</dbReference>
<dbReference type="Pfam" id="PF13704">
    <property type="entry name" value="Glyco_tranf_2_4"/>
    <property type="match status" value="1"/>
</dbReference>
<evidence type="ECO:0000313" key="1">
    <source>
        <dbReference type="EMBL" id="SNY54311.1"/>
    </source>
</evidence>
<keyword evidence="1" id="KW-0808">Transferase</keyword>
<dbReference type="AlphaFoldDB" id="A0A285J5D7"/>
<name>A0A285J5D7_9RHOB</name>